<dbReference type="Gene3D" id="1.20.1250.20">
    <property type="entry name" value="MFS general substrate transporter like domains"/>
    <property type="match status" value="1"/>
</dbReference>
<evidence type="ECO:0000256" key="1">
    <source>
        <dbReference type="ARBA" id="ARBA00004141"/>
    </source>
</evidence>
<feature type="transmembrane region" description="Helical" evidence="6">
    <location>
        <begin position="67"/>
        <end position="87"/>
    </location>
</feature>
<feature type="transmembrane region" description="Helical" evidence="6">
    <location>
        <begin position="28"/>
        <end position="47"/>
    </location>
</feature>
<accession>A0A1D1UPQ7</accession>
<dbReference type="InterPro" id="IPR036259">
    <property type="entry name" value="MFS_trans_sf"/>
</dbReference>
<dbReference type="PROSITE" id="PS00216">
    <property type="entry name" value="SUGAR_TRANSPORT_1"/>
    <property type="match status" value="1"/>
</dbReference>
<gene>
    <name evidence="8" type="primary">RvY_03903-1</name>
    <name evidence="8" type="synonym">RvY_03903.1</name>
    <name evidence="8" type="ORF">RvY_03903</name>
</gene>
<keyword evidence="4 6" id="KW-1133">Transmembrane helix</keyword>
<dbReference type="OrthoDB" id="4540492at2759"/>
<dbReference type="SUPFAM" id="SSF103473">
    <property type="entry name" value="MFS general substrate transporter"/>
    <property type="match status" value="1"/>
</dbReference>
<keyword evidence="5 6" id="KW-0472">Membrane</keyword>
<dbReference type="STRING" id="947166.A0A1D1UPQ7"/>
<dbReference type="InterPro" id="IPR045263">
    <property type="entry name" value="GLUT"/>
</dbReference>
<evidence type="ECO:0000256" key="5">
    <source>
        <dbReference type="ARBA" id="ARBA00023136"/>
    </source>
</evidence>
<evidence type="ECO:0000256" key="6">
    <source>
        <dbReference type="SAM" id="Phobius"/>
    </source>
</evidence>
<evidence type="ECO:0000256" key="2">
    <source>
        <dbReference type="ARBA" id="ARBA00022448"/>
    </source>
</evidence>
<comment type="caution">
    <text evidence="8">The sequence shown here is derived from an EMBL/GenBank/DDBJ whole genome shotgun (WGS) entry which is preliminary data.</text>
</comment>
<evidence type="ECO:0000256" key="3">
    <source>
        <dbReference type="ARBA" id="ARBA00022692"/>
    </source>
</evidence>
<feature type="transmembrane region" description="Helical" evidence="6">
    <location>
        <begin position="126"/>
        <end position="150"/>
    </location>
</feature>
<feature type="transmembrane region" description="Helical" evidence="6">
    <location>
        <begin position="94"/>
        <end position="114"/>
    </location>
</feature>
<dbReference type="GO" id="GO:0015149">
    <property type="term" value="F:hexose transmembrane transporter activity"/>
    <property type="evidence" value="ECO:0007669"/>
    <property type="project" value="TreeGrafter"/>
</dbReference>
<feature type="transmembrane region" description="Helical" evidence="6">
    <location>
        <begin position="191"/>
        <end position="210"/>
    </location>
</feature>
<comment type="subcellular location">
    <subcellularLocation>
        <location evidence="1">Membrane</location>
        <topology evidence="1">Multi-pass membrane protein</topology>
    </subcellularLocation>
</comment>
<feature type="transmembrane region" description="Helical" evidence="6">
    <location>
        <begin position="162"/>
        <end position="185"/>
    </location>
</feature>
<dbReference type="AlphaFoldDB" id="A0A1D1UPQ7"/>
<feature type="domain" description="Major facilitator superfamily (MFS) profile" evidence="7">
    <location>
        <begin position="1"/>
        <end position="216"/>
    </location>
</feature>
<dbReference type="PROSITE" id="PS50850">
    <property type="entry name" value="MFS"/>
    <property type="match status" value="1"/>
</dbReference>
<keyword evidence="9" id="KW-1185">Reference proteome</keyword>
<dbReference type="InterPro" id="IPR020846">
    <property type="entry name" value="MFS_dom"/>
</dbReference>
<dbReference type="EMBL" id="BDGG01000002">
    <property type="protein sequence ID" value="GAU91694.1"/>
    <property type="molecule type" value="Genomic_DNA"/>
</dbReference>
<dbReference type="Proteomes" id="UP000186922">
    <property type="component" value="Unassembled WGS sequence"/>
</dbReference>
<name>A0A1D1UPQ7_RAMVA</name>
<organism evidence="8 9">
    <name type="scientific">Ramazzottius varieornatus</name>
    <name type="common">Water bear</name>
    <name type="synonym">Tardigrade</name>
    <dbReference type="NCBI Taxonomy" id="947166"/>
    <lineage>
        <taxon>Eukaryota</taxon>
        <taxon>Metazoa</taxon>
        <taxon>Ecdysozoa</taxon>
        <taxon>Tardigrada</taxon>
        <taxon>Eutardigrada</taxon>
        <taxon>Parachela</taxon>
        <taxon>Hypsibioidea</taxon>
        <taxon>Ramazzottiidae</taxon>
        <taxon>Ramazzottius</taxon>
    </lineage>
</organism>
<keyword evidence="2" id="KW-0813">Transport</keyword>
<protein>
    <recommendedName>
        <fullName evidence="7">Major facilitator superfamily (MFS) profile domain-containing protein</fullName>
    </recommendedName>
</protein>
<keyword evidence="3 6" id="KW-0812">Transmembrane</keyword>
<dbReference type="InterPro" id="IPR005828">
    <property type="entry name" value="MFS_sugar_transport-like"/>
</dbReference>
<evidence type="ECO:0000313" key="9">
    <source>
        <dbReference type="Proteomes" id="UP000186922"/>
    </source>
</evidence>
<dbReference type="Pfam" id="PF00083">
    <property type="entry name" value="Sugar_tr"/>
    <property type="match status" value="1"/>
</dbReference>
<evidence type="ECO:0000259" key="7">
    <source>
        <dbReference type="PROSITE" id="PS50850"/>
    </source>
</evidence>
<reference evidence="8 9" key="1">
    <citation type="journal article" date="2016" name="Nat. Commun.">
        <title>Extremotolerant tardigrade genome and improved radiotolerance of human cultured cells by tardigrade-unique protein.</title>
        <authorList>
            <person name="Hashimoto T."/>
            <person name="Horikawa D.D."/>
            <person name="Saito Y."/>
            <person name="Kuwahara H."/>
            <person name="Kozuka-Hata H."/>
            <person name="Shin-I T."/>
            <person name="Minakuchi Y."/>
            <person name="Ohishi K."/>
            <person name="Motoyama A."/>
            <person name="Aizu T."/>
            <person name="Enomoto A."/>
            <person name="Kondo K."/>
            <person name="Tanaka S."/>
            <person name="Hara Y."/>
            <person name="Koshikawa S."/>
            <person name="Sagara H."/>
            <person name="Miura T."/>
            <person name="Yokobori S."/>
            <person name="Miyagawa K."/>
            <person name="Suzuki Y."/>
            <person name="Kubo T."/>
            <person name="Oyama M."/>
            <person name="Kohara Y."/>
            <person name="Fujiyama A."/>
            <person name="Arakawa K."/>
            <person name="Katayama T."/>
            <person name="Toyoda A."/>
            <person name="Kunieda T."/>
        </authorList>
    </citation>
    <scope>NUCLEOTIDE SEQUENCE [LARGE SCALE GENOMIC DNA]</scope>
    <source>
        <strain evidence="8 9">YOKOZUNA-1</strain>
    </source>
</reference>
<sequence>MQAEMKEQTQQHQVSIVGIFRDKRLRSALWLCLVAMVARQFSGYTVIVNYSTAIFTGVGLNRQGALLATLGLWGVSLNGTLLSLFLVDRAGRKTLLLTCEAGLVVSMSIFITFAALKKEGYTWTEYGSVACFFAILLFNQTGLASIAYILPAELFGQEARCAAISVATGVAALCAVCTTFLFPVLEALIEEYTYIIFIGVLVAAAAFSAVKLPETKGKTIAEIH</sequence>
<dbReference type="PANTHER" id="PTHR23503">
    <property type="entry name" value="SOLUTE CARRIER FAMILY 2"/>
    <property type="match status" value="1"/>
</dbReference>
<evidence type="ECO:0000256" key="4">
    <source>
        <dbReference type="ARBA" id="ARBA00022989"/>
    </source>
</evidence>
<dbReference type="InterPro" id="IPR005829">
    <property type="entry name" value="Sugar_transporter_CS"/>
</dbReference>
<dbReference type="PANTHER" id="PTHR23503:SF8">
    <property type="entry name" value="FACILITATED GLUCOSE TRANSPORTER PROTEIN 1"/>
    <property type="match status" value="1"/>
</dbReference>
<dbReference type="GO" id="GO:0016020">
    <property type="term" value="C:membrane"/>
    <property type="evidence" value="ECO:0007669"/>
    <property type="project" value="UniProtKB-SubCell"/>
</dbReference>
<proteinExistence type="predicted"/>
<evidence type="ECO:0000313" key="8">
    <source>
        <dbReference type="EMBL" id="GAU91694.1"/>
    </source>
</evidence>